<feature type="compositionally biased region" description="Polar residues" evidence="1">
    <location>
        <begin position="9"/>
        <end position="20"/>
    </location>
</feature>
<gene>
    <name evidence="2" type="ORF">BJ508DRAFT_326126</name>
</gene>
<accession>A0A3N4I6F3</accession>
<proteinExistence type="predicted"/>
<feature type="region of interest" description="Disordered" evidence="1">
    <location>
        <begin position="114"/>
        <end position="139"/>
    </location>
</feature>
<dbReference type="Proteomes" id="UP000275078">
    <property type="component" value="Unassembled WGS sequence"/>
</dbReference>
<evidence type="ECO:0000256" key="1">
    <source>
        <dbReference type="SAM" id="MobiDB-lite"/>
    </source>
</evidence>
<organism evidence="2 3">
    <name type="scientific">Ascobolus immersus RN42</name>
    <dbReference type="NCBI Taxonomy" id="1160509"/>
    <lineage>
        <taxon>Eukaryota</taxon>
        <taxon>Fungi</taxon>
        <taxon>Dikarya</taxon>
        <taxon>Ascomycota</taxon>
        <taxon>Pezizomycotina</taxon>
        <taxon>Pezizomycetes</taxon>
        <taxon>Pezizales</taxon>
        <taxon>Ascobolaceae</taxon>
        <taxon>Ascobolus</taxon>
    </lineage>
</organism>
<name>A0A3N4I6F3_ASCIM</name>
<evidence type="ECO:0000313" key="3">
    <source>
        <dbReference type="Proteomes" id="UP000275078"/>
    </source>
</evidence>
<reference evidence="2 3" key="1">
    <citation type="journal article" date="2018" name="Nat. Ecol. Evol.">
        <title>Pezizomycetes genomes reveal the molecular basis of ectomycorrhizal truffle lifestyle.</title>
        <authorList>
            <person name="Murat C."/>
            <person name="Payen T."/>
            <person name="Noel B."/>
            <person name="Kuo A."/>
            <person name="Morin E."/>
            <person name="Chen J."/>
            <person name="Kohler A."/>
            <person name="Krizsan K."/>
            <person name="Balestrini R."/>
            <person name="Da Silva C."/>
            <person name="Montanini B."/>
            <person name="Hainaut M."/>
            <person name="Levati E."/>
            <person name="Barry K.W."/>
            <person name="Belfiori B."/>
            <person name="Cichocki N."/>
            <person name="Clum A."/>
            <person name="Dockter R.B."/>
            <person name="Fauchery L."/>
            <person name="Guy J."/>
            <person name="Iotti M."/>
            <person name="Le Tacon F."/>
            <person name="Lindquist E.A."/>
            <person name="Lipzen A."/>
            <person name="Malagnac F."/>
            <person name="Mello A."/>
            <person name="Molinier V."/>
            <person name="Miyauchi S."/>
            <person name="Poulain J."/>
            <person name="Riccioni C."/>
            <person name="Rubini A."/>
            <person name="Sitrit Y."/>
            <person name="Splivallo R."/>
            <person name="Traeger S."/>
            <person name="Wang M."/>
            <person name="Zifcakova L."/>
            <person name="Wipf D."/>
            <person name="Zambonelli A."/>
            <person name="Paolocci F."/>
            <person name="Nowrousian M."/>
            <person name="Ottonello S."/>
            <person name="Baldrian P."/>
            <person name="Spatafora J.W."/>
            <person name="Henrissat B."/>
            <person name="Nagy L.G."/>
            <person name="Aury J.M."/>
            <person name="Wincker P."/>
            <person name="Grigoriev I.V."/>
            <person name="Bonfante P."/>
            <person name="Martin F.M."/>
        </authorList>
    </citation>
    <scope>NUCLEOTIDE SEQUENCE [LARGE SCALE GENOMIC DNA]</scope>
    <source>
        <strain evidence="2 3">RN42</strain>
    </source>
</reference>
<sequence length="285" mass="31271">MARPREPVSRSQSPEPTSGQPVRARSPLRTVEDNNNIASNSTEEEMVVDVVNEDPFVGVGQDNAAPSSDTMEVVETSHELFMGPSSVSDEVEEQNDVFNHSFNADITSGTIHIPGVHPSIFDPSSDESDSGDDNEEAVGDSSFLIYGGTEAIQNAIHEKCTSSFAHVGNSCFRHEPRHTGVGVVYPREPEVGDRVEIHLRLNDTGLLRVFADYYGLGQYGTNFRLHTLGYLNTMDRHFKDLRNLLASRHFIVGEVVTVATIVGTGGLVKKNFHVQWEAGERCSSI</sequence>
<dbReference type="EMBL" id="ML119677">
    <property type="protein sequence ID" value="RPA81663.1"/>
    <property type="molecule type" value="Genomic_DNA"/>
</dbReference>
<protein>
    <submittedName>
        <fullName evidence="2">Uncharacterized protein</fullName>
    </submittedName>
</protein>
<keyword evidence="3" id="KW-1185">Reference proteome</keyword>
<dbReference type="AlphaFoldDB" id="A0A3N4I6F3"/>
<feature type="region of interest" description="Disordered" evidence="1">
    <location>
        <begin position="1"/>
        <end position="45"/>
    </location>
</feature>
<feature type="compositionally biased region" description="Acidic residues" evidence="1">
    <location>
        <begin position="124"/>
        <end position="138"/>
    </location>
</feature>
<evidence type="ECO:0000313" key="2">
    <source>
        <dbReference type="EMBL" id="RPA81663.1"/>
    </source>
</evidence>